<name>A0A290YZS7_9PSEU</name>
<dbReference type="Pfam" id="PF04542">
    <property type="entry name" value="Sigma70_r2"/>
    <property type="match status" value="1"/>
</dbReference>
<dbReference type="InterPro" id="IPR007630">
    <property type="entry name" value="RNA_pol_sigma70_r4"/>
</dbReference>
<reference evidence="8" key="1">
    <citation type="submission" date="2017-09" db="EMBL/GenBank/DDBJ databases">
        <title>Complete Genome Sequence of ansamitocin-producing Bacterium Actinosynnema pretiosum X47.</title>
        <authorList>
            <person name="Cao G."/>
            <person name="Zong G."/>
            <person name="Zhong C."/>
            <person name="Fu J."/>
        </authorList>
    </citation>
    <scope>NUCLEOTIDE SEQUENCE [LARGE SCALE GENOMIC DNA]</scope>
    <source>
        <strain evidence="8">X47</strain>
    </source>
</reference>
<keyword evidence="2" id="KW-0805">Transcription regulation</keyword>
<evidence type="ECO:0000256" key="4">
    <source>
        <dbReference type="ARBA" id="ARBA00023125"/>
    </source>
</evidence>
<dbReference type="CDD" id="cd06171">
    <property type="entry name" value="Sigma70_r4"/>
    <property type="match status" value="1"/>
</dbReference>
<evidence type="ECO:0000313" key="9">
    <source>
        <dbReference type="Proteomes" id="UP000218505"/>
    </source>
</evidence>
<dbReference type="Proteomes" id="UP000218505">
    <property type="component" value="Chromosome"/>
</dbReference>
<dbReference type="GO" id="GO:0003677">
    <property type="term" value="F:DNA binding"/>
    <property type="evidence" value="ECO:0007669"/>
    <property type="project" value="UniProtKB-KW"/>
</dbReference>
<dbReference type="NCBIfam" id="TIGR02983">
    <property type="entry name" value="SigE-fam_strep"/>
    <property type="match status" value="1"/>
</dbReference>
<keyword evidence="9" id="KW-1185">Reference proteome</keyword>
<dbReference type="InterPro" id="IPR007627">
    <property type="entry name" value="RNA_pol_sigma70_r2"/>
</dbReference>
<dbReference type="Gene3D" id="1.10.1740.10">
    <property type="match status" value="1"/>
</dbReference>
<evidence type="ECO:0000256" key="5">
    <source>
        <dbReference type="ARBA" id="ARBA00023163"/>
    </source>
</evidence>
<dbReference type="SUPFAM" id="SSF88946">
    <property type="entry name" value="Sigma2 domain of RNA polymerase sigma factors"/>
    <property type="match status" value="1"/>
</dbReference>
<dbReference type="InterPro" id="IPR013324">
    <property type="entry name" value="RNA_pol_sigma_r3/r4-like"/>
</dbReference>
<dbReference type="Gene3D" id="1.10.10.10">
    <property type="entry name" value="Winged helix-like DNA-binding domain superfamily/Winged helix DNA-binding domain"/>
    <property type="match status" value="1"/>
</dbReference>
<feature type="domain" description="RNA polymerase sigma-70 region 2" evidence="6">
    <location>
        <begin position="18"/>
        <end position="76"/>
    </location>
</feature>
<evidence type="ECO:0000259" key="6">
    <source>
        <dbReference type="Pfam" id="PF04542"/>
    </source>
</evidence>
<keyword evidence="4" id="KW-0238">DNA-binding</keyword>
<dbReference type="InterPro" id="IPR036388">
    <property type="entry name" value="WH-like_DNA-bd_sf"/>
</dbReference>
<dbReference type="EMBL" id="CP023445">
    <property type="protein sequence ID" value="ATE52250.1"/>
    <property type="molecule type" value="Genomic_DNA"/>
</dbReference>
<dbReference type="GO" id="GO:0006352">
    <property type="term" value="P:DNA-templated transcription initiation"/>
    <property type="evidence" value="ECO:0007669"/>
    <property type="project" value="InterPro"/>
</dbReference>
<dbReference type="AlphaFoldDB" id="A0A290YZS7"/>
<comment type="similarity">
    <text evidence="1">Belongs to the sigma-70 factor family. ECF subfamily.</text>
</comment>
<feature type="domain" description="RNA polymerase sigma-70 region 4" evidence="7">
    <location>
        <begin position="104"/>
        <end position="153"/>
    </location>
</feature>
<evidence type="ECO:0000313" key="8">
    <source>
        <dbReference type="EMBL" id="ATE52250.1"/>
    </source>
</evidence>
<dbReference type="InterPro" id="IPR039425">
    <property type="entry name" value="RNA_pol_sigma-70-like"/>
</dbReference>
<dbReference type="Pfam" id="PF04545">
    <property type="entry name" value="Sigma70_r4"/>
    <property type="match status" value="1"/>
</dbReference>
<sequence length="174" mass="19491">MDRQDFTRIARERAVPWRRVAYLICGDWGRAEDLVQAALLRMYKHWHRIEPRGLEAYARKVISRLALDEAKRASRRKEVLGEVPDRPAAQCDEEVDGAPEVRAALKAMPPRQRAVIVLRFYADLDVAATAKALGITQGTVKSQCSRGLDSLREALGPHHAALATRTPERTGGSR</sequence>
<evidence type="ECO:0000256" key="2">
    <source>
        <dbReference type="ARBA" id="ARBA00023015"/>
    </source>
</evidence>
<keyword evidence="3" id="KW-0731">Sigma factor</keyword>
<proteinExistence type="inferred from homology"/>
<accession>A0A290YZS7</accession>
<evidence type="ECO:0000256" key="1">
    <source>
        <dbReference type="ARBA" id="ARBA00010641"/>
    </source>
</evidence>
<dbReference type="RefSeq" id="WP_096491279.1">
    <property type="nucleotide sequence ID" value="NZ_CP023445.1"/>
</dbReference>
<evidence type="ECO:0000259" key="7">
    <source>
        <dbReference type="Pfam" id="PF04545"/>
    </source>
</evidence>
<gene>
    <name evidence="8" type="ORF">CNX65_02195</name>
</gene>
<dbReference type="InterPro" id="IPR014284">
    <property type="entry name" value="RNA_pol_sigma-70_dom"/>
</dbReference>
<dbReference type="NCBIfam" id="TIGR02937">
    <property type="entry name" value="sigma70-ECF"/>
    <property type="match status" value="1"/>
</dbReference>
<dbReference type="PANTHER" id="PTHR43133">
    <property type="entry name" value="RNA POLYMERASE ECF-TYPE SIGMA FACTO"/>
    <property type="match status" value="1"/>
</dbReference>
<dbReference type="InterPro" id="IPR013325">
    <property type="entry name" value="RNA_pol_sigma_r2"/>
</dbReference>
<dbReference type="GO" id="GO:0016987">
    <property type="term" value="F:sigma factor activity"/>
    <property type="evidence" value="ECO:0007669"/>
    <property type="project" value="UniProtKB-KW"/>
</dbReference>
<protein>
    <submittedName>
        <fullName evidence="8">SigE family RNA polymerase sigma factor</fullName>
    </submittedName>
</protein>
<evidence type="ECO:0000256" key="3">
    <source>
        <dbReference type="ARBA" id="ARBA00023082"/>
    </source>
</evidence>
<dbReference type="PANTHER" id="PTHR43133:SF50">
    <property type="entry name" value="ECF RNA POLYMERASE SIGMA FACTOR SIGM"/>
    <property type="match status" value="1"/>
</dbReference>
<dbReference type="InterPro" id="IPR014325">
    <property type="entry name" value="RNA_pol_sigma-E_actinobac"/>
</dbReference>
<keyword evidence="5" id="KW-0804">Transcription</keyword>
<dbReference type="KEGG" id="apre:CNX65_02195"/>
<dbReference type="SUPFAM" id="SSF88659">
    <property type="entry name" value="Sigma3 and sigma4 domains of RNA polymerase sigma factors"/>
    <property type="match status" value="1"/>
</dbReference>
<organism evidence="8 9">
    <name type="scientific">Actinosynnema pretiosum</name>
    <dbReference type="NCBI Taxonomy" id="42197"/>
    <lineage>
        <taxon>Bacteria</taxon>
        <taxon>Bacillati</taxon>
        <taxon>Actinomycetota</taxon>
        <taxon>Actinomycetes</taxon>
        <taxon>Pseudonocardiales</taxon>
        <taxon>Pseudonocardiaceae</taxon>
        <taxon>Actinosynnema</taxon>
    </lineage>
</organism>